<comment type="similarity">
    <text evidence="4">Belongs to the HypA/HybF family.</text>
</comment>
<dbReference type="KEGG" id="shi:Shel_19820"/>
<feature type="binding site" evidence="4">
    <location>
        <position position="93"/>
    </location>
    <ligand>
        <name>Zn(2+)</name>
        <dbReference type="ChEBI" id="CHEBI:29105"/>
    </ligand>
</feature>
<keyword evidence="2 4" id="KW-0479">Metal-binding</keyword>
<dbReference type="GO" id="GO:0016151">
    <property type="term" value="F:nickel cation binding"/>
    <property type="evidence" value="ECO:0007669"/>
    <property type="project" value="UniProtKB-UniRule"/>
</dbReference>
<evidence type="ECO:0000256" key="1">
    <source>
        <dbReference type="ARBA" id="ARBA00022596"/>
    </source>
</evidence>
<dbReference type="eggNOG" id="COG0375">
    <property type="taxonomic scope" value="Bacteria"/>
</dbReference>
<dbReference type="Pfam" id="PF01155">
    <property type="entry name" value="HypA"/>
    <property type="match status" value="1"/>
</dbReference>
<dbReference type="EMBL" id="CP001684">
    <property type="protein sequence ID" value="ACV22996.1"/>
    <property type="molecule type" value="Genomic_DNA"/>
</dbReference>
<evidence type="ECO:0000313" key="6">
    <source>
        <dbReference type="Proteomes" id="UP000002026"/>
    </source>
</evidence>
<organism evidence="5 6">
    <name type="scientific">Slackia heliotrinireducens (strain ATCC 29202 / DSM 20476 / NCTC 11029 / RHS 1)</name>
    <name type="common">Peptococcus heliotrinreducens</name>
    <dbReference type="NCBI Taxonomy" id="471855"/>
    <lineage>
        <taxon>Bacteria</taxon>
        <taxon>Bacillati</taxon>
        <taxon>Actinomycetota</taxon>
        <taxon>Coriobacteriia</taxon>
        <taxon>Eggerthellales</taxon>
        <taxon>Eggerthellaceae</taxon>
        <taxon>Slackia</taxon>
    </lineage>
</organism>
<dbReference type="PANTHER" id="PTHR34535:SF3">
    <property type="entry name" value="HYDROGENASE MATURATION FACTOR HYPA"/>
    <property type="match status" value="1"/>
</dbReference>
<dbReference type="Proteomes" id="UP000002026">
    <property type="component" value="Chromosome"/>
</dbReference>
<dbReference type="Gene3D" id="3.30.2320.80">
    <property type="match status" value="1"/>
</dbReference>
<evidence type="ECO:0000313" key="5">
    <source>
        <dbReference type="EMBL" id="ACV22996.1"/>
    </source>
</evidence>
<dbReference type="PIRSF" id="PIRSF004761">
    <property type="entry name" value="Hydrgn_mat_HypA"/>
    <property type="match status" value="1"/>
</dbReference>
<feature type="binding site" evidence="4">
    <location>
        <position position="77"/>
    </location>
    <ligand>
        <name>Zn(2+)</name>
        <dbReference type="ChEBI" id="CHEBI:29105"/>
    </ligand>
</feature>
<evidence type="ECO:0000256" key="4">
    <source>
        <dbReference type="HAMAP-Rule" id="MF_00213"/>
    </source>
</evidence>
<evidence type="ECO:0000256" key="2">
    <source>
        <dbReference type="ARBA" id="ARBA00022723"/>
    </source>
</evidence>
<reference evidence="5 6" key="1">
    <citation type="journal article" date="2009" name="Stand. Genomic Sci.">
        <title>Complete genome sequence of Slackia heliotrinireducens type strain (RHS 1).</title>
        <authorList>
            <person name="Pukall R."/>
            <person name="Lapidus A."/>
            <person name="Nolan M."/>
            <person name="Copeland A."/>
            <person name="Glavina Del Rio T."/>
            <person name="Lucas S."/>
            <person name="Chen F."/>
            <person name="Tice H."/>
            <person name="Cheng J.F."/>
            <person name="Chertkov O."/>
            <person name="Bruce D."/>
            <person name="Goodwin L."/>
            <person name="Kuske C."/>
            <person name="Brettin T."/>
            <person name="Detter J.C."/>
            <person name="Han C."/>
            <person name="Pitluck S."/>
            <person name="Pati A."/>
            <person name="Mavrommatis K."/>
            <person name="Ivanova N."/>
            <person name="Ovchinnikova G."/>
            <person name="Chen A."/>
            <person name="Palaniappan K."/>
            <person name="Schneider S."/>
            <person name="Rohde M."/>
            <person name="Chain P."/>
            <person name="D'haeseleer P."/>
            <person name="Goker M."/>
            <person name="Bristow J."/>
            <person name="Eisen J.A."/>
            <person name="Markowitz V."/>
            <person name="Kyrpides N.C."/>
            <person name="Klenk H.P."/>
            <person name="Hugenholtz P."/>
        </authorList>
    </citation>
    <scope>NUCLEOTIDE SEQUENCE [LARGE SCALE GENOMIC DNA]</scope>
    <source>
        <strain evidence="6">ATCC 29202 / DSM 20476 / NCTC 11029 / RHS 1</strain>
    </source>
</reference>
<dbReference type="InterPro" id="IPR000688">
    <property type="entry name" value="HypA/HybF"/>
</dbReference>
<proteinExistence type="inferred from homology"/>
<dbReference type="HAMAP" id="MF_00213">
    <property type="entry name" value="HypA_HybF"/>
    <property type="match status" value="1"/>
</dbReference>
<dbReference type="HOGENOM" id="CLU_126929_2_0_11"/>
<accession>C7N7W1</accession>
<dbReference type="STRING" id="471855.Shel_19820"/>
<protein>
    <recommendedName>
        <fullName evidence="4">Hydrogenase maturation factor HypA</fullName>
    </recommendedName>
</protein>
<feature type="binding site" evidence="4">
    <location>
        <position position="74"/>
    </location>
    <ligand>
        <name>Zn(2+)</name>
        <dbReference type="ChEBI" id="CHEBI:29105"/>
    </ligand>
</feature>
<dbReference type="RefSeq" id="WP_012799097.1">
    <property type="nucleotide sequence ID" value="NC_013165.1"/>
</dbReference>
<feature type="binding site" evidence="4">
    <location>
        <position position="90"/>
    </location>
    <ligand>
        <name>Zn(2+)</name>
        <dbReference type="ChEBI" id="CHEBI:29105"/>
    </ligand>
</feature>
<evidence type="ECO:0000256" key="3">
    <source>
        <dbReference type="ARBA" id="ARBA00022833"/>
    </source>
</evidence>
<dbReference type="GO" id="GO:0051604">
    <property type="term" value="P:protein maturation"/>
    <property type="evidence" value="ECO:0007669"/>
    <property type="project" value="InterPro"/>
</dbReference>
<gene>
    <name evidence="4" type="primary">hypA</name>
    <name evidence="5" type="ordered locus">Shel_19820</name>
</gene>
<dbReference type="PANTHER" id="PTHR34535">
    <property type="entry name" value="HYDROGENASE MATURATION FACTOR HYPA"/>
    <property type="match status" value="1"/>
</dbReference>
<keyword evidence="3 4" id="KW-0862">Zinc</keyword>
<feature type="binding site" evidence="4">
    <location>
        <position position="2"/>
    </location>
    <ligand>
        <name>Ni(2+)</name>
        <dbReference type="ChEBI" id="CHEBI:49786"/>
    </ligand>
</feature>
<dbReference type="GO" id="GO:0008270">
    <property type="term" value="F:zinc ion binding"/>
    <property type="evidence" value="ECO:0007669"/>
    <property type="project" value="UniProtKB-UniRule"/>
</dbReference>
<sequence>MHELGIITGVVDSVSAAAKQAGATRVYKVTLSVGAMTEAIEDALHFAFDAITEDDPLLKGSELDVHIIQPKSRCTVCGHEYEHDRFQQACPECGGFGRLIAGRELRIDSIEVETPDDDGKPSSEG</sequence>
<keyword evidence="6" id="KW-1185">Reference proteome</keyword>
<name>C7N7W1_SLAHD</name>
<comment type="function">
    <text evidence="4">Involved in the maturation of [NiFe] hydrogenases. Required for nickel insertion into the metal center of the hydrogenase.</text>
</comment>
<keyword evidence="1 4" id="KW-0533">Nickel</keyword>
<dbReference type="AlphaFoldDB" id="C7N7W1"/>